<dbReference type="EMBL" id="JBHSQQ010000126">
    <property type="protein sequence ID" value="MFC5943661.1"/>
    <property type="molecule type" value="Genomic_DNA"/>
</dbReference>
<reference evidence="3" key="1">
    <citation type="journal article" date="2019" name="Int. J. Syst. Evol. Microbiol.">
        <title>The Global Catalogue of Microorganisms (GCM) 10K type strain sequencing project: providing services to taxonomists for standard genome sequencing and annotation.</title>
        <authorList>
            <consortium name="The Broad Institute Genomics Platform"/>
            <consortium name="The Broad Institute Genome Sequencing Center for Infectious Disease"/>
            <person name="Wu L."/>
            <person name="Ma J."/>
        </authorList>
    </citation>
    <scope>NUCLEOTIDE SEQUENCE [LARGE SCALE GENOMIC DNA]</scope>
    <source>
        <strain evidence="3">CGMCC 4.7173</strain>
    </source>
</reference>
<comment type="caution">
    <text evidence="2">The sequence shown here is derived from an EMBL/GenBank/DDBJ whole genome shotgun (WGS) entry which is preliminary data.</text>
</comment>
<feature type="compositionally biased region" description="Low complexity" evidence="1">
    <location>
        <begin position="48"/>
        <end position="61"/>
    </location>
</feature>
<feature type="region of interest" description="Disordered" evidence="1">
    <location>
        <begin position="32"/>
        <end position="76"/>
    </location>
</feature>
<dbReference type="Proteomes" id="UP001596207">
    <property type="component" value="Unassembled WGS sequence"/>
</dbReference>
<name>A0ABW1HTH9_9ACTN</name>
<sequence length="76" mass="7434">MRTARLVEALRGGGLDALPREIAEALWLARFLPGDGASPSRGEPSAHPPSGSSPGSASPTAGPGPGSRVHPAGGGV</sequence>
<keyword evidence="3" id="KW-1185">Reference proteome</keyword>
<evidence type="ECO:0000256" key="1">
    <source>
        <dbReference type="SAM" id="MobiDB-lite"/>
    </source>
</evidence>
<proteinExistence type="predicted"/>
<feature type="non-terminal residue" evidence="2">
    <location>
        <position position="76"/>
    </location>
</feature>
<organism evidence="2 3">
    <name type="scientific">Micromonospora harpali</name>
    <dbReference type="NCBI Taxonomy" id="1490225"/>
    <lineage>
        <taxon>Bacteria</taxon>
        <taxon>Bacillati</taxon>
        <taxon>Actinomycetota</taxon>
        <taxon>Actinomycetes</taxon>
        <taxon>Micromonosporales</taxon>
        <taxon>Micromonosporaceae</taxon>
        <taxon>Micromonospora</taxon>
    </lineage>
</organism>
<gene>
    <name evidence="2" type="ORF">ACFPZ4_19495</name>
</gene>
<evidence type="ECO:0000313" key="2">
    <source>
        <dbReference type="EMBL" id="MFC5943661.1"/>
    </source>
</evidence>
<evidence type="ECO:0000313" key="3">
    <source>
        <dbReference type="Proteomes" id="UP001596207"/>
    </source>
</evidence>
<protein>
    <submittedName>
        <fullName evidence="2">Uncharacterized protein</fullName>
    </submittedName>
</protein>
<accession>A0ABW1HTH9</accession>